<evidence type="ECO:0000256" key="1">
    <source>
        <dbReference type="SAM" id="MobiDB-lite"/>
    </source>
</evidence>
<name>A0A2C5YAN9_9HYPO</name>
<feature type="compositionally biased region" description="Basic and acidic residues" evidence="1">
    <location>
        <begin position="267"/>
        <end position="283"/>
    </location>
</feature>
<feature type="region of interest" description="Disordered" evidence="1">
    <location>
        <begin position="267"/>
        <end position="310"/>
    </location>
</feature>
<evidence type="ECO:0000313" key="2">
    <source>
        <dbReference type="EMBL" id="PHH75138.1"/>
    </source>
</evidence>
<organism evidence="2 3">
    <name type="scientific">Ophiocordyceps australis</name>
    <dbReference type="NCBI Taxonomy" id="1399860"/>
    <lineage>
        <taxon>Eukaryota</taxon>
        <taxon>Fungi</taxon>
        <taxon>Dikarya</taxon>
        <taxon>Ascomycota</taxon>
        <taxon>Pezizomycotina</taxon>
        <taxon>Sordariomycetes</taxon>
        <taxon>Hypocreomycetidae</taxon>
        <taxon>Hypocreales</taxon>
        <taxon>Ophiocordycipitaceae</taxon>
        <taxon>Ophiocordyceps</taxon>
    </lineage>
</organism>
<dbReference type="AlphaFoldDB" id="A0A2C5YAN9"/>
<sequence length="381" mass="43747">MELAEPQDWRAWISYIQGVACLNGTWDYIDPRGSKQLEKPARPQMPRRPALNESMRREKDESNIDFQARLQVYKYGMDIIMGEYNLAQDCHRLDCLEFSIKLEEYAAAKKEMNKVNDLIFKTVDKRWIAQLAGSGIMTPRDHLQKLESLLGHAASHAKDPVSQLLRAAQDKGHSDWQSWAHELRKLNAQCLEMDPTASYNYDVMDSFLSTVRSDFEEFYDRWATMVGSGRNVDAGRSTISVMFEDVLGNFLKTSLYTGFLPSLGKPRYKETDGPSRNTVHERVPSPSPSTSVRSDRPYKSHENKNKGLSAKLCPGCNQVHPIRGGNWWENCWVYLDICGKKPAPKWYDMTPQKIDRVKRRMRENPAEQMAADKWLSEQAAS</sequence>
<keyword evidence="3" id="KW-1185">Reference proteome</keyword>
<protein>
    <submittedName>
        <fullName evidence="2">Uncharacterized protein</fullName>
    </submittedName>
</protein>
<dbReference type="OrthoDB" id="4961108at2759"/>
<proteinExistence type="predicted"/>
<dbReference type="EMBL" id="NJEU01000389">
    <property type="protein sequence ID" value="PHH75138.1"/>
    <property type="molecule type" value="Genomic_DNA"/>
</dbReference>
<dbReference type="Proteomes" id="UP000224854">
    <property type="component" value="Unassembled WGS sequence"/>
</dbReference>
<feature type="compositionally biased region" description="Basic and acidic residues" evidence="1">
    <location>
        <begin position="293"/>
        <end position="305"/>
    </location>
</feature>
<comment type="caution">
    <text evidence="2">The sequence shown here is derived from an EMBL/GenBank/DDBJ whole genome shotgun (WGS) entry which is preliminary data.</text>
</comment>
<accession>A0A2C5YAN9</accession>
<evidence type="ECO:0000313" key="3">
    <source>
        <dbReference type="Proteomes" id="UP000224854"/>
    </source>
</evidence>
<gene>
    <name evidence="2" type="ORF">CDD82_4566</name>
</gene>
<reference evidence="2 3" key="1">
    <citation type="submission" date="2017-06" db="EMBL/GenBank/DDBJ databases">
        <title>Ant-infecting Ophiocordyceps genomes reveal a high diversity of potential behavioral manipulation genes and a possible major role for enterotoxins.</title>
        <authorList>
            <person name="De Bekker C."/>
            <person name="Evans H.C."/>
            <person name="Brachmann A."/>
            <person name="Hughes D.P."/>
        </authorList>
    </citation>
    <scope>NUCLEOTIDE SEQUENCE [LARGE SCALE GENOMIC DNA]</scope>
    <source>
        <strain evidence="2 3">1348a</strain>
    </source>
</reference>
<feature type="region of interest" description="Disordered" evidence="1">
    <location>
        <begin position="33"/>
        <end position="58"/>
    </location>
</feature>